<organism evidence="1">
    <name type="scientific">Medicago truncatula</name>
    <name type="common">Barrel medic</name>
    <name type="synonym">Medicago tribuloides</name>
    <dbReference type="NCBI Taxonomy" id="3880"/>
    <lineage>
        <taxon>Eukaryota</taxon>
        <taxon>Viridiplantae</taxon>
        <taxon>Streptophyta</taxon>
        <taxon>Embryophyta</taxon>
        <taxon>Tracheophyta</taxon>
        <taxon>Spermatophyta</taxon>
        <taxon>Magnoliopsida</taxon>
        <taxon>eudicotyledons</taxon>
        <taxon>Gunneridae</taxon>
        <taxon>Pentapetalae</taxon>
        <taxon>rosids</taxon>
        <taxon>fabids</taxon>
        <taxon>Fabales</taxon>
        <taxon>Fabaceae</taxon>
        <taxon>Papilionoideae</taxon>
        <taxon>50 kb inversion clade</taxon>
        <taxon>NPAAA clade</taxon>
        <taxon>Hologalegina</taxon>
        <taxon>IRL clade</taxon>
        <taxon>Trifolieae</taxon>
        <taxon>Medicago</taxon>
    </lineage>
</organism>
<dbReference type="Gramene" id="rna28898">
    <property type="protein sequence ID" value="RHN53932.1"/>
    <property type="gene ID" value="gene28898"/>
</dbReference>
<gene>
    <name evidence="1" type="ORF">MtrunA17_Chr5g0401221</name>
</gene>
<protein>
    <submittedName>
        <fullName evidence="1">Uncharacterized protein</fullName>
    </submittedName>
</protein>
<dbReference type="Proteomes" id="UP000265566">
    <property type="component" value="Chromosome 5"/>
</dbReference>
<reference evidence="1" key="1">
    <citation type="journal article" date="2018" name="Nat. Plants">
        <title>Whole-genome landscape of Medicago truncatula symbiotic genes.</title>
        <authorList>
            <person name="Pecrix Y."/>
            <person name="Gamas P."/>
            <person name="Carrere S."/>
        </authorList>
    </citation>
    <scope>NUCLEOTIDE SEQUENCE</scope>
    <source>
        <tissue evidence="1">Leaves</tissue>
    </source>
</reference>
<proteinExistence type="predicted"/>
<name>A0A396HKQ7_MEDTR</name>
<evidence type="ECO:0000313" key="1">
    <source>
        <dbReference type="EMBL" id="RHN53932.1"/>
    </source>
</evidence>
<accession>A0A396HKQ7</accession>
<dbReference type="AlphaFoldDB" id="A0A396HKQ7"/>
<comment type="caution">
    <text evidence="1">The sequence shown here is derived from an EMBL/GenBank/DDBJ whole genome shotgun (WGS) entry which is preliminary data.</text>
</comment>
<dbReference type="EMBL" id="PSQE01000005">
    <property type="protein sequence ID" value="RHN53932.1"/>
    <property type="molecule type" value="Genomic_DNA"/>
</dbReference>
<sequence>MFFFFFTKCLQNITTKQIMHRQIYVMYITNVLLINVDQCSIN</sequence>